<accession>A0A5C5VLM8</accession>
<evidence type="ECO:0000313" key="2">
    <source>
        <dbReference type="Proteomes" id="UP000318878"/>
    </source>
</evidence>
<organism evidence="1 2">
    <name type="scientific">Blastopirellula retiformator</name>
    <dbReference type="NCBI Taxonomy" id="2527970"/>
    <lineage>
        <taxon>Bacteria</taxon>
        <taxon>Pseudomonadati</taxon>
        <taxon>Planctomycetota</taxon>
        <taxon>Planctomycetia</taxon>
        <taxon>Pirellulales</taxon>
        <taxon>Pirellulaceae</taxon>
        <taxon>Blastopirellula</taxon>
    </lineage>
</organism>
<proteinExistence type="predicted"/>
<keyword evidence="2" id="KW-1185">Reference proteome</keyword>
<dbReference type="RefSeq" id="WP_146428984.1">
    <property type="nucleotide sequence ID" value="NZ_SJPF01000001.1"/>
</dbReference>
<dbReference type="EMBL" id="SJPF01000001">
    <property type="protein sequence ID" value="TWT38755.1"/>
    <property type="molecule type" value="Genomic_DNA"/>
</dbReference>
<protein>
    <submittedName>
        <fullName evidence="1">Uncharacterized protein</fullName>
    </submittedName>
</protein>
<dbReference type="Proteomes" id="UP000318878">
    <property type="component" value="Unassembled WGS sequence"/>
</dbReference>
<reference evidence="1 2" key="1">
    <citation type="submission" date="2019-02" db="EMBL/GenBank/DDBJ databases">
        <title>Deep-cultivation of Planctomycetes and their phenomic and genomic characterization uncovers novel biology.</title>
        <authorList>
            <person name="Wiegand S."/>
            <person name="Jogler M."/>
            <person name="Boedeker C."/>
            <person name="Pinto D."/>
            <person name="Vollmers J."/>
            <person name="Rivas-Marin E."/>
            <person name="Kohn T."/>
            <person name="Peeters S.H."/>
            <person name="Heuer A."/>
            <person name="Rast P."/>
            <person name="Oberbeckmann S."/>
            <person name="Bunk B."/>
            <person name="Jeske O."/>
            <person name="Meyerdierks A."/>
            <person name="Storesund J.E."/>
            <person name="Kallscheuer N."/>
            <person name="Luecker S."/>
            <person name="Lage O.M."/>
            <person name="Pohl T."/>
            <person name="Merkel B.J."/>
            <person name="Hornburger P."/>
            <person name="Mueller R.-W."/>
            <person name="Bruemmer F."/>
            <person name="Labrenz M."/>
            <person name="Spormann A.M."/>
            <person name="Op Den Camp H."/>
            <person name="Overmann J."/>
            <person name="Amann R."/>
            <person name="Jetten M.S.M."/>
            <person name="Mascher T."/>
            <person name="Medema M.H."/>
            <person name="Devos D.P."/>
            <person name="Kaster A.-K."/>
            <person name="Ovreas L."/>
            <person name="Rohde M."/>
            <person name="Galperin M.Y."/>
            <person name="Jogler C."/>
        </authorList>
    </citation>
    <scope>NUCLEOTIDE SEQUENCE [LARGE SCALE GENOMIC DNA]</scope>
    <source>
        <strain evidence="1 2">Enr8</strain>
    </source>
</reference>
<evidence type="ECO:0000313" key="1">
    <source>
        <dbReference type="EMBL" id="TWT38755.1"/>
    </source>
</evidence>
<gene>
    <name evidence="1" type="ORF">Enr8_04490</name>
</gene>
<name>A0A5C5VLM8_9BACT</name>
<dbReference type="AlphaFoldDB" id="A0A5C5VLM8"/>
<sequence>MLPSNADFLSSLQIMAIDAGPSVSLVEKQLLLALVRLYFGPAQESGAVQDVSSPDSLRHIGELIHAPNERFDQLERQTSLPDGFFARTSTEPVQPTFFVATQDNGEQPESFHIYERSRNLSIYVGPDFLHGQASKTVVNCLVLNETFLPTSSHTLRI</sequence>
<comment type="caution">
    <text evidence="1">The sequence shown here is derived from an EMBL/GenBank/DDBJ whole genome shotgun (WGS) entry which is preliminary data.</text>
</comment>
<dbReference type="OrthoDB" id="9553685at2"/>